<protein>
    <recommendedName>
        <fullName evidence="5">GDP-mannose pyrophosphatase</fullName>
    </recommendedName>
    <alternativeName>
        <fullName evidence="7">GDP-mannose hydrolase</fullName>
    </alternativeName>
    <alternativeName>
        <fullName evidence="8">GDPMK</fullName>
    </alternativeName>
</protein>
<evidence type="ECO:0000256" key="10">
    <source>
        <dbReference type="PIRSR" id="PIRSR604385-3"/>
    </source>
</evidence>
<gene>
    <name evidence="12" type="ORF">FHS90_001744</name>
</gene>
<sequence length="177" mass="20011">MEITKRDTVYQGHYRLQVYTVKDGDQEFKREVYQTGQAAAALVYDTQKQKFILAKQYRPAVERELLEAVAGMLDSEGEKPEDAITREIEEEIGYAVDKLELISEFYPSPGAFSEKIYLFYAEVSRQTSAGGGKDEENESIKAVEMSTQELLAHRFTDGKTIMAVQWLKLAGLPAPTK</sequence>
<comment type="catalytic activity">
    <reaction evidence="1">
        <text>GDP-alpha-D-mannose + H2O = alpha-D-mannose 1-phosphate + GMP + 2 H(+)</text>
        <dbReference type="Rhea" id="RHEA:27978"/>
        <dbReference type="ChEBI" id="CHEBI:15377"/>
        <dbReference type="ChEBI" id="CHEBI:15378"/>
        <dbReference type="ChEBI" id="CHEBI:57527"/>
        <dbReference type="ChEBI" id="CHEBI:58115"/>
        <dbReference type="ChEBI" id="CHEBI:58409"/>
    </reaction>
</comment>
<dbReference type="PANTHER" id="PTHR11839">
    <property type="entry name" value="UDP/ADP-SUGAR PYROPHOSPHATASE"/>
    <property type="match status" value="1"/>
</dbReference>
<dbReference type="PROSITE" id="PS51462">
    <property type="entry name" value="NUDIX"/>
    <property type="match status" value="1"/>
</dbReference>
<evidence type="ECO:0000256" key="2">
    <source>
        <dbReference type="ARBA" id="ARBA00001946"/>
    </source>
</evidence>
<dbReference type="PANTHER" id="PTHR11839:SF18">
    <property type="entry name" value="NUDIX HYDROLASE DOMAIN-CONTAINING PROTEIN"/>
    <property type="match status" value="1"/>
</dbReference>
<dbReference type="InterPro" id="IPR004385">
    <property type="entry name" value="NDP_pyrophosphatase"/>
</dbReference>
<dbReference type="NCBIfam" id="TIGR00052">
    <property type="entry name" value="nudix-type nucleoside diphosphatase, YffH/AdpP family"/>
    <property type="match status" value="1"/>
</dbReference>
<comment type="similarity">
    <text evidence="3">Belongs to the Nudix hydrolase family. NudK subfamily.</text>
</comment>
<dbReference type="AlphaFoldDB" id="A0A839GQ82"/>
<dbReference type="Pfam" id="PF00293">
    <property type="entry name" value="NUDIX"/>
    <property type="match status" value="1"/>
</dbReference>
<dbReference type="RefSeq" id="WP_182512689.1">
    <property type="nucleotide sequence ID" value="NZ_JACJIQ010000005.1"/>
</dbReference>
<keyword evidence="9" id="KW-0460">Magnesium</keyword>
<organism evidence="12 13">
    <name type="scientific">Rufibacter quisquiliarum</name>
    <dbReference type="NCBI Taxonomy" id="1549639"/>
    <lineage>
        <taxon>Bacteria</taxon>
        <taxon>Pseudomonadati</taxon>
        <taxon>Bacteroidota</taxon>
        <taxon>Cytophagia</taxon>
        <taxon>Cytophagales</taxon>
        <taxon>Hymenobacteraceae</taxon>
        <taxon>Rufibacter</taxon>
    </lineage>
</organism>
<evidence type="ECO:0000256" key="1">
    <source>
        <dbReference type="ARBA" id="ARBA00000847"/>
    </source>
</evidence>
<keyword evidence="6 12" id="KW-0378">Hydrolase</keyword>
<reference evidence="12 13" key="1">
    <citation type="submission" date="2020-08" db="EMBL/GenBank/DDBJ databases">
        <title>Genomic Encyclopedia of Type Strains, Phase IV (KMG-IV): sequencing the most valuable type-strain genomes for metagenomic binning, comparative biology and taxonomic classification.</title>
        <authorList>
            <person name="Goeker M."/>
        </authorList>
    </citation>
    <scope>NUCLEOTIDE SEQUENCE [LARGE SCALE GENOMIC DNA]</scope>
    <source>
        <strain evidence="12 13">DSM 29854</strain>
    </source>
</reference>
<dbReference type="GO" id="GO:0019693">
    <property type="term" value="P:ribose phosphate metabolic process"/>
    <property type="evidence" value="ECO:0007669"/>
    <property type="project" value="TreeGrafter"/>
</dbReference>
<dbReference type="InterPro" id="IPR015797">
    <property type="entry name" value="NUDIX_hydrolase-like_dom_sf"/>
</dbReference>
<accession>A0A839GQ82</accession>
<keyword evidence="9" id="KW-0479">Metal-binding</keyword>
<evidence type="ECO:0000256" key="9">
    <source>
        <dbReference type="PIRSR" id="PIRSR604385-2"/>
    </source>
</evidence>
<feature type="binding site" evidence="9">
    <location>
        <position position="91"/>
    </location>
    <ligand>
        <name>Mg(2+)</name>
        <dbReference type="ChEBI" id="CHEBI:18420"/>
        <label>1</label>
    </ligand>
</feature>
<proteinExistence type="inferred from homology"/>
<evidence type="ECO:0000313" key="12">
    <source>
        <dbReference type="EMBL" id="MBA9077036.1"/>
    </source>
</evidence>
<dbReference type="EMBL" id="JACJIQ010000005">
    <property type="protein sequence ID" value="MBA9077036.1"/>
    <property type="molecule type" value="Genomic_DNA"/>
</dbReference>
<comment type="caution">
    <text evidence="12">The sequence shown here is derived from an EMBL/GenBank/DDBJ whole genome shotgun (WGS) entry which is preliminary data.</text>
</comment>
<feature type="binding site" evidence="9">
    <location>
        <position position="70"/>
    </location>
    <ligand>
        <name>Mg(2+)</name>
        <dbReference type="ChEBI" id="CHEBI:18420"/>
        <label>1</label>
    </ligand>
</feature>
<evidence type="ECO:0000256" key="7">
    <source>
        <dbReference type="ARBA" id="ARBA00032162"/>
    </source>
</evidence>
<dbReference type="GO" id="GO:0005829">
    <property type="term" value="C:cytosol"/>
    <property type="evidence" value="ECO:0007669"/>
    <property type="project" value="TreeGrafter"/>
</dbReference>
<evidence type="ECO:0000256" key="4">
    <source>
        <dbReference type="ARBA" id="ARBA00011738"/>
    </source>
</evidence>
<name>A0A839GQ82_9BACT</name>
<feature type="binding site" evidence="9">
    <location>
        <position position="87"/>
    </location>
    <ligand>
        <name>Mg(2+)</name>
        <dbReference type="ChEBI" id="CHEBI:18420"/>
        <label>1</label>
    </ligand>
</feature>
<evidence type="ECO:0000256" key="8">
    <source>
        <dbReference type="ARBA" id="ARBA00032272"/>
    </source>
</evidence>
<evidence type="ECO:0000256" key="6">
    <source>
        <dbReference type="ARBA" id="ARBA00022801"/>
    </source>
</evidence>
<comment type="subunit">
    <text evidence="4">Homodimer.</text>
</comment>
<comment type="cofactor">
    <cofactor evidence="2 9">
        <name>Mg(2+)</name>
        <dbReference type="ChEBI" id="CHEBI:18420"/>
    </cofactor>
</comment>
<dbReference type="Proteomes" id="UP000563094">
    <property type="component" value="Unassembled WGS sequence"/>
</dbReference>
<dbReference type="SUPFAM" id="SSF55811">
    <property type="entry name" value="Nudix"/>
    <property type="match status" value="1"/>
</dbReference>
<evidence type="ECO:0000259" key="11">
    <source>
        <dbReference type="PROSITE" id="PS51462"/>
    </source>
</evidence>
<feature type="binding site" evidence="9">
    <location>
        <position position="138"/>
    </location>
    <ligand>
        <name>Mg(2+)</name>
        <dbReference type="ChEBI" id="CHEBI:18420"/>
        <label>1</label>
    </ligand>
</feature>
<evidence type="ECO:0000256" key="5">
    <source>
        <dbReference type="ARBA" id="ARBA00016377"/>
    </source>
</evidence>
<dbReference type="InterPro" id="IPR000086">
    <property type="entry name" value="NUDIX_hydrolase_dom"/>
</dbReference>
<evidence type="ECO:0000256" key="3">
    <source>
        <dbReference type="ARBA" id="ARBA00007275"/>
    </source>
</evidence>
<dbReference type="Gene3D" id="3.90.79.10">
    <property type="entry name" value="Nucleoside Triphosphate Pyrophosphohydrolase"/>
    <property type="match status" value="1"/>
</dbReference>
<dbReference type="GO" id="GO:0006753">
    <property type="term" value="P:nucleoside phosphate metabolic process"/>
    <property type="evidence" value="ECO:0007669"/>
    <property type="project" value="TreeGrafter"/>
</dbReference>
<dbReference type="GO" id="GO:0019144">
    <property type="term" value="F:ADP-sugar diphosphatase activity"/>
    <property type="evidence" value="ECO:0007669"/>
    <property type="project" value="TreeGrafter"/>
</dbReference>
<evidence type="ECO:0000313" key="13">
    <source>
        <dbReference type="Proteomes" id="UP000563094"/>
    </source>
</evidence>
<keyword evidence="13" id="KW-1185">Reference proteome</keyword>
<feature type="domain" description="Nudix hydrolase" evidence="11">
    <location>
        <begin position="34"/>
        <end position="168"/>
    </location>
</feature>
<feature type="short sequence motif" description="Nudix box" evidence="10">
    <location>
        <begin position="71"/>
        <end position="94"/>
    </location>
</feature>
<dbReference type="GO" id="GO:0046872">
    <property type="term" value="F:metal ion binding"/>
    <property type="evidence" value="ECO:0007669"/>
    <property type="project" value="UniProtKB-KW"/>
</dbReference>